<feature type="compositionally biased region" description="Polar residues" evidence="5">
    <location>
        <begin position="1304"/>
        <end position="1321"/>
    </location>
</feature>
<dbReference type="CDD" id="cd12148">
    <property type="entry name" value="fungal_TF_MHR"/>
    <property type="match status" value="2"/>
</dbReference>
<dbReference type="GO" id="GO:0006351">
    <property type="term" value="P:DNA-templated transcription"/>
    <property type="evidence" value="ECO:0007669"/>
    <property type="project" value="InterPro"/>
</dbReference>
<feature type="region of interest" description="Disordered" evidence="5">
    <location>
        <begin position="1302"/>
        <end position="1321"/>
    </location>
</feature>
<dbReference type="InterPro" id="IPR050987">
    <property type="entry name" value="AtrR-like"/>
</dbReference>
<keyword evidence="3" id="KW-0238">DNA-binding</keyword>
<dbReference type="OrthoDB" id="4456959at2759"/>
<sequence length="1334" mass="150111">MGELMPPPVHSPAVLMSSKDPIINETSSPTRPEDFSEISEADDIGHVILAEQMERISLNPTAAKRFLGQASPIMAAQQASALRSQLAGVPDTGWDLKHFRRPLFWIMNPWELEYVTSPETTYVFPDFDLLLSLVTIYFEKINTLLPILHEPTFMEALMSWKHYRDQSFGMIVLLVCANASRYSTDPRVCYTPDHQKPAMSAGWHYFSQIPIHRKIMLYTATVYDLQYYSLAAIYMSGTSLCPVSCNLVGIGLRYAIELGAHRRKGTTQSSADAELLKRAFWALFCLDSIINSFYGRPFGISHESFDIEYPIECDDEYWEDEDPEKAFKQPPGKPCVISNFVYLIKLCEILGFASRTLYCTKKSRILSGYFGNDWDMRMVAELDSSLNKWKASLPPYCELYILLSLKDADFFIVLWDPDRENSVFFQQTANLHATFFYVQIQVHRPFLTKQSSLSFSSLAMCTNAARSCANIQEAAMARDRVVLPITVVRCSLLYFELLIFDHVGRKHNAFTAGIITVLCLWGSQRPGYVGDLKKEKGNLLKCVKILGECESIWHSAGAFRDILCEAGAISQYDDPALQTQSFTVENASQTNSSAHDIFEHHFLSPPTEDTSSNTNWDLYRLLLTEMGHREVRPATESTSANIQVAAPNAAQLPEPANVNDAFTFWTDASTAFSRKPPHSSTSDSQSQQKYPIVQSITLDSTSSTPEDDSDISDTDDLAHVSLAEHMGRLSLTPIPKGHFYGQASPFIVMTRVSAMKSKITGELDTGLDPKANRRALYWGLHPWELAFITSPEVAYVYPEDDLLLDLVSLYFEKTNSLIPVLHRPTFMRSLTSGQHHFDSSFGMTVLLVCAIGSQYSKDPRVISVPDAPAPALSAGWHYYCQVPIHRKLMLFKSSVYDLQYYCLAGLYLNSTSVGHAVSNMVAIGLRYDLEIGAHRRKAPVGSKPSTEYELQKRAFWVLFCLDQITNSFLGRPCAVSHESFDIEYPIECDDEYWESDDPEKTFQQPAGKPCSITSFVHFIKLCEILGCALKSLYITKSAKVLNRKEREMSLVAELDSSMNKWKDSLPQYSLDVIHWDPQRQDDLFFQQAANLHSTFYYVQIQIYRPFLTRKSALLFSSLAMCSNAAKACARIQEAAVTRDLLVLPNTVSTAFTSGIIMVLCLWGSQKLGYIGDYAKETENLQKCLNVLRAIEERWHAGGALGDMLREAGTMHRHQSTRAEAYFQPPFDTGDDTHTPLYSTHLSAQSDATFNHSDLLGMNGMPLTVDEWELPGILSAEMEGVQRAEAWRAVQSLAPLNVTRHQEDQATFSTNENRSSSLPGDSTFTFWSDVPTAYN</sequence>
<dbReference type="GO" id="GO:0003700">
    <property type="term" value="F:DNA-binding transcription factor activity"/>
    <property type="evidence" value="ECO:0007669"/>
    <property type="project" value="InterPro"/>
</dbReference>
<evidence type="ECO:0000313" key="7">
    <source>
        <dbReference type="EMBL" id="PPQ91993.1"/>
    </source>
</evidence>
<proteinExistence type="predicted"/>
<keyword evidence="4" id="KW-0539">Nucleus</keyword>
<dbReference type="PANTHER" id="PTHR46910:SF3">
    <property type="entry name" value="HALOTOLERANCE PROTEIN 9-RELATED"/>
    <property type="match status" value="1"/>
</dbReference>
<evidence type="ECO:0000256" key="2">
    <source>
        <dbReference type="ARBA" id="ARBA00022723"/>
    </source>
</evidence>
<dbReference type="EMBL" id="NHYD01001186">
    <property type="protein sequence ID" value="PPQ91993.1"/>
    <property type="molecule type" value="Genomic_DNA"/>
</dbReference>
<evidence type="ECO:0000313" key="8">
    <source>
        <dbReference type="Proteomes" id="UP000283269"/>
    </source>
</evidence>
<feature type="domain" description="Xylanolytic transcriptional activator regulatory" evidence="6">
    <location>
        <begin position="244"/>
        <end position="316"/>
    </location>
</feature>
<keyword evidence="2" id="KW-0479">Metal-binding</keyword>
<gene>
    <name evidence="7" type="ORF">CVT25_004649</name>
</gene>
<dbReference type="STRING" id="93625.A0A409XMI2"/>
<dbReference type="Pfam" id="PF04082">
    <property type="entry name" value="Fungal_trans"/>
    <property type="match status" value="2"/>
</dbReference>
<dbReference type="InParanoid" id="A0A409XMI2"/>
<evidence type="ECO:0000256" key="5">
    <source>
        <dbReference type="SAM" id="MobiDB-lite"/>
    </source>
</evidence>
<dbReference type="InterPro" id="IPR007219">
    <property type="entry name" value="XnlR_reg_dom"/>
</dbReference>
<evidence type="ECO:0000256" key="4">
    <source>
        <dbReference type="ARBA" id="ARBA00023242"/>
    </source>
</evidence>
<evidence type="ECO:0000256" key="3">
    <source>
        <dbReference type="ARBA" id="ARBA00023125"/>
    </source>
</evidence>
<protein>
    <recommendedName>
        <fullName evidence="6">Xylanolytic transcriptional activator regulatory domain-containing protein</fullName>
    </recommendedName>
</protein>
<keyword evidence="8" id="KW-1185">Reference proteome</keyword>
<comment type="caution">
    <text evidence="7">The sequence shown here is derived from an EMBL/GenBank/DDBJ whole genome shotgun (WGS) entry which is preliminary data.</text>
</comment>
<accession>A0A409XMI2</accession>
<organism evidence="7 8">
    <name type="scientific">Psilocybe cyanescens</name>
    <dbReference type="NCBI Taxonomy" id="93625"/>
    <lineage>
        <taxon>Eukaryota</taxon>
        <taxon>Fungi</taxon>
        <taxon>Dikarya</taxon>
        <taxon>Basidiomycota</taxon>
        <taxon>Agaricomycotina</taxon>
        <taxon>Agaricomycetes</taxon>
        <taxon>Agaricomycetidae</taxon>
        <taxon>Agaricales</taxon>
        <taxon>Agaricineae</taxon>
        <taxon>Strophariaceae</taxon>
        <taxon>Psilocybe</taxon>
    </lineage>
</organism>
<dbReference type="GO" id="GO:0008270">
    <property type="term" value="F:zinc ion binding"/>
    <property type="evidence" value="ECO:0007669"/>
    <property type="project" value="InterPro"/>
</dbReference>
<reference evidence="7 8" key="1">
    <citation type="journal article" date="2018" name="Evol. Lett.">
        <title>Horizontal gene cluster transfer increased hallucinogenic mushroom diversity.</title>
        <authorList>
            <person name="Reynolds H.T."/>
            <person name="Vijayakumar V."/>
            <person name="Gluck-Thaler E."/>
            <person name="Korotkin H.B."/>
            <person name="Matheny P.B."/>
            <person name="Slot J.C."/>
        </authorList>
    </citation>
    <scope>NUCLEOTIDE SEQUENCE [LARGE SCALE GENOMIC DNA]</scope>
    <source>
        <strain evidence="7 8">2631</strain>
    </source>
</reference>
<evidence type="ECO:0000256" key="1">
    <source>
        <dbReference type="ARBA" id="ARBA00004123"/>
    </source>
</evidence>
<comment type="subcellular location">
    <subcellularLocation>
        <location evidence="1">Nucleus</location>
    </subcellularLocation>
</comment>
<evidence type="ECO:0000259" key="6">
    <source>
        <dbReference type="SMART" id="SM00906"/>
    </source>
</evidence>
<dbReference type="GO" id="GO:0005634">
    <property type="term" value="C:nucleus"/>
    <property type="evidence" value="ECO:0007669"/>
    <property type="project" value="UniProtKB-SubCell"/>
</dbReference>
<dbReference type="Proteomes" id="UP000283269">
    <property type="component" value="Unassembled WGS sequence"/>
</dbReference>
<feature type="domain" description="Xylanolytic transcriptional activator regulatory" evidence="6">
    <location>
        <begin position="909"/>
        <end position="991"/>
    </location>
</feature>
<dbReference type="PANTHER" id="PTHR46910">
    <property type="entry name" value="TRANSCRIPTION FACTOR PDR1"/>
    <property type="match status" value="1"/>
</dbReference>
<dbReference type="GO" id="GO:0003677">
    <property type="term" value="F:DNA binding"/>
    <property type="evidence" value="ECO:0007669"/>
    <property type="project" value="UniProtKB-KW"/>
</dbReference>
<name>A0A409XMI2_PSICY</name>
<dbReference type="SMART" id="SM00906">
    <property type="entry name" value="Fungal_trans"/>
    <property type="match status" value="2"/>
</dbReference>